<keyword evidence="3" id="KW-1185">Reference proteome</keyword>
<feature type="transmembrane region" description="Helical" evidence="1">
    <location>
        <begin position="117"/>
        <end position="138"/>
    </location>
</feature>
<gene>
    <name evidence="2" type="ORF">Ocin01_01461</name>
</gene>
<accession>A0A1D2NIW9</accession>
<feature type="transmembrane region" description="Helical" evidence="1">
    <location>
        <begin position="39"/>
        <end position="57"/>
    </location>
</feature>
<keyword evidence="1" id="KW-0472">Membrane</keyword>
<keyword evidence="1" id="KW-0812">Transmembrane</keyword>
<keyword evidence="1" id="KW-1133">Transmembrane helix</keyword>
<evidence type="ECO:0000256" key="1">
    <source>
        <dbReference type="SAM" id="Phobius"/>
    </source>
</evidence>
<sequence>MAVQMYEYGPSALTGFEWYYKWIVPNANMDLLTTEQKGWCVFGFCMLSILSLCVSAIQFHSSSLLMVATDEVLFIMPMPKRAMTFVRRHQRIQSVFLVIEVAVLMISIYNFQVDDLVMIFGWKGLVLSAILRTIYMYVWDRFGKELAVVIENRSSRIENAIEKVTMLPVKELPHIKGSNDEYNV</sequence>
<dbReference type="AlphaFoldDB" id="A0A1D2NIW9"/>
<organism evidence="2 3">
    <name type="scientific">Orchesella cincta</name>
    <name type="common">Springtail</name>
    <name type="synonym">Podura cincta</name>
    <dbReference type="NCBI Taxonomy" id="48709"/>
    <lineage>
        <taxon>Eukaryota</taxon>
        <taxon>Metazoa</taxon>
        <taxon>Ecdysozoa</taxon>
        <taxon>Arthropoda</taxon>
        <taxon>Hexapoda</taxon>
        <taxon>Collembola</taxon>
        <taxon>Entomobryomorpha</taxon>
        <taxon>Entomobryoidea</taxon>
        <taxon>Orchesellidae</taxon>
        <taxon>Orchesellinae</taxon>
        <taxon>Orchesella</taxon>
    </lineage>
</organism>
<dbReference type="EMBL" id="LJIJ01000028">
    <property type="protein sequence ID" value="ODN05223.1"/>
    <property type="molecule type" value="Genomic_DNA"/>
</dbReference>
<feature type="transmembrane region" description="Helical" evidence="1">
    <location>
        <begin position="92"/>
        <end position="111"/>
    </location>
</feature>
<reference evidence="2 3" key="1">
    <citation type="journal article" date="2016" name="Genome Biol. Evol.">
        <title>Gene Family Evolution Reflects Adaptation to Soil Environmental Stressors in the Genome of the Collembolan Orchesella cincta.</title>
        <authorList>
            <person name="Faddeeva-Vakhrusheva A."/>
            <person name="Derks M.F."/>
            <person name="Anvar S.Y."/>
            <person name="Agamennone V."/>
            <person name="Suring W."/>
            <person name="Smit S."/>
            <person name="van Straalen N.M."/>
            <person name="Roelofs D."/>
        </authorList>
    </citation>
    <scope>NUCLEOTIDE SEQUENCE [LARGE SCALE GENOMIC DNA]</scope>
    <source>
        <tissue evidence="2">Mixed pool</tissue>
    </source>
</reference>
<comment type="caution">
    <text evidence="2">The sequence shown here is derived from an EMBL/GenBank/DDBJ whole genome shotgun (WGS) entry which is preliminary data.</text>
</comment>
<evidence type="ECO:0000313" key="3">
    <source>
        <dbReference type="Proteomes" id="UP000094527"/>
    </source>
</evidence>
<name>A0A1D2NIW9_ORCCI</name>
<dbReference type="Proteomes" id="UP000094527">
    <property type="component" value="Unassembled WGS sequence"/>
</dbReference>
<evidence type="ECO:0000313" key="2">
    <source>
        <dbReference type="EMBL" id="ODN05223.1"/>
    </source>
</evidence>
<protein>
    <submittedName>
        <fullName evidence="2">Uncharacterized protein</fullName>
    </submittedName>
</protein>
<proteinExistence type="predicted"/>